<name>A0A5P1FH37_ASPOF</name>
<dbReference type="Proteomes" id="UP000243459">
    <property type="component" value="Chromosome 3"/>
</dbReference>
<evidence type="ECO:0000313" key="2">
    <source>
        <dbReference type="EMBL" id="ONK76209.1"/>
    </source>
</evidence>
<accession>A0A5P1FH37</accession>
<dbReference type="OrthoDB" id="785270at2759"/>
<proteinExistence type="predicted"/>
<evidence type="ECO:0000256" key="1">
    <source>
        <dbReference type="SAM" id="MobiDB-lite"/>
    </source>
</evidence>
<sequence>MPHKVSTIILKVDLDCQRCYKKISETICKLEVRENIQTIEFDEKNNTVTISGRFDPKKLSKKLCCGASNVIKDIQIIEKKEKGEPKSDEPKDKIKETKKDDPKNGESKDGNLKDDPVKSEPVIESQEPELGCRPVRPSFGCNCACRPWYEGCCGKCCWCWRGNGCRRLNLSVHRLVEDMRVASSLLRRSLNLRALSCNLA</sequence>
<dbReference type="AlphaFoldDB" id="A0A5P1FH37"/>
<dbReference type="PANTHER" id="PTHR47488:SF7">
    <property type="entry name" value="HEAVY METAL TRANSPORT_DETOXIFICATION SUPERFAMILY PROTEIN"/>
    <property type="match status" value="1"/>
</dbReference>
<dbReference type="EMBL" id="CM007383">
    <property type="protein sequence ID" value="ONK76209.1"/>
    <property type="molecule type" value="Genomic_DNA"/>
</dbReference>
<dbReference type="Gene3D" id="3.30.70.100">
    <property type="match status" value="1"/>
</dbReference>
<dbReference type="Gramene" id="ONK76209">
    <property type="protein sequence ID" value="ONK76209"/>
    <property type="gene ID" value="A4U43_C03F25140"/>
</dbReference>
<evidence type="ECO:0000313" key="3">
    <source>
        <dbReference type="Proteomes" id="UP000243459"/>
    </source>
</evidence>
<dbReference type="InterPro" id="IPR044169">
    <property type="entry name" value="PI21"/>
</dbReference>
<keyword evidence="3" id="KW-1185">Reference proteome</keyword>
<dbReference type="GO" id="GO:0046872">
    <property type="term" value="F:metal ion binding"/>
    <property type="evidence" value="ECO:0007669"/>
    <property type="project" value="InterPro"/>
</dbReference>
<organism evidence="2 3">
    <name type="scientific">Asparagus officinalis</name>
    <name type="common">Garden asparagus</name>
    <dbReference type="NCBI Taxonomy" id="4686"/>
    <lineage>
        <taxon>Eukaryota</taxon>
        <taxon>Viridiplantae</taxon>
        <taxon>Streptophyta</taxon>
        <taxon>Embryophyta</taxon>
        <taxon>Tracheophyta</taxon>
        <taxon>Spermatophyta</taxon>
        <taxon>Magnoliopsida</taxon>
        <taxon>Liliopsida</taxon>
        <taxon>Asparagales</taxon>
        <taxon>Asparagaceae</taxon>
        <taxon>Asparagoideae</taxon>
        <taxon>Asparagus</taxon>
    </lineage>
</organism>
<feature type="compositionally biased region" description="Basic and acidic residues" evidence="1">
    <location>
        <begin position="81"/>
        <end position="118"/>
    </location>
</feature>
<dbReference type="OMA" id="YSIKCIE"/>
<evidence type="ECO:0008006" key="4">
    <source>
        <dbReference type="Google" id="ProtNLM"/>
    </source>
</evidence>
<dbReference type="InterPro" id="IPR036163">
    <property type="entry name" value="HMA_dom_sf"/>
</dbReference>
<feature type="region of interest" description="Disordered" evidence="1">
    <location>
        <begin position="81"/>
        <end position="122"/>
    </location>
</feature>
<reference evidence="3" key="1">
    <citation type="journal article" date="2017" name="Nat. Commun.">
        <title>The asparagus genome sheds light on the origin and evolution of a young Y chromosome.</title>
        <authorList>
            <person name="Harkess A."/>
            <person name="Zhou J."/>
            <person name="Xu C."/>
            <person name="Bowers J.E."/>
            <person name="Van der Hulst R."/>
            <person name="Ayyampalayam S."/>
            <person name="Mercati F."/>
            <person name="Riccardi P."/>
            <person name="McKain M.R."/>
            <person name="Kakrana A."/>
            <person name="Tang H."/>
            <person name="Ray J."/>
            <person name="Groenendijk J."/>
            <person name="Arikit S."/>
            <person name="Mathioni S.M."/>
            <person name="Nakano M."/>
            <person name="Shan H."/>
            <person name="Telgmann-Rauber A."/>
            <person name="Kanno A."/>
            <person name="Yue Z."/>
            <person name="Chen H."/>
            <person name="Li W."/>
            <person name="Chen Y."/>
            <person name="Xu X."/>
            <person name="Zhang Y."/>
            <person name="Luo S."/>
            <person name="Chen H."/>
            <person name="Gao J."/>
            <person name="Mao Z."/>
            <person name="Pires J.C."/>
            <person name="Luo M."/>
            <person name="Kudrna D."/>
            <person name="Wing R.A."/>
            <person name="Meyers B.C."/>
            <person name="Yi K."/>
            <person name="Kong H."/>
            <person name="Lavrijsen P."/>
            <person name="Sunseri F."/>
            <person name="Falavigna A."/>
            <person name="Ye Y."/>
            <person name="Leebens-Mack J.H."/>
            <person name="Chen G."/>
        </authorList>
    </citation>
    <scope>NUCLEOTIDE SEQUENCE [LARGE SCALE GENOMIC DNA]</scope>
    <source>
        <strain evidence="3">cv. DH0086</strain>
    </source>
</reference>
<gene>
    <name evidence="2" type="ORF">A4U43_C03F25140</name>
</gene>
<dbReference type="SUPFAM" id="SSF55008">
    <property type="entry name" value="HMA, heavy metal-associated domain"/>
    <property type="match status" value="1"/>
</dbReference>
<protein>
    <recommendedName>
        <fullName evidence="4">HMA domain-containing protein</fullName>
    </recommendedName>
</protein>
<dbReference type="PANTHER" id="PTHR47488">
    <property type="entry name" value="HEAVY METAL TRANSPORT/DETOXIFICATION SUPERFAMILY PROTEIN"/>
    <property type="match status" value="1"/>
</dbReference>
<dbReference type="GO" id="GO:1900150">
    <property type="term" value="P:regulation of defense response to fungus"/>
    <property type="evidence" value="ECO:0007669"/>
    <property type="project" value="InterPro"/>
</dbReference>